<evidence type="ECO:0000313" key="2">
    <source>
        <dbReference type="Proteomes" id="UP001153069"/>
    </source>
</evidence>
<protein>
    <submittedName>
        <fullName evidence="1">Leucine rich repeat N-terminal domain</fullName>
    </submittedName>
</protein>
<dbReference type="AlphaFoldDB" id="A0A9N8EEV8"/>
<sequence>MEYLSLETNTLLSGTIPDALYGLPNMKELNLFQTRISGSLSLDLGQWTNLQHLEIGSFLTGSIPPALGSLSHLEKLKLDGNSLTGTLVPLHPLSRLQHLELAENQLSGSIPADFFSIPAWKSTLWKLHLQGNLLTGKLPDEIWTLTQLQTIRLSNNLELTGSLPEGLQGLTTLIRLDLSNNAFTGTIPFGAFSNSSSQFRTFHA</sequence>
<dbReference type="Gene3D" id="3.80.10.10">
    <property type="entry name" value="Ribonuclease Inhibitor"/>
    <property type="match status" value="2"/>
</dbReference>
<reference evidence="1" key="1">
    <citation type="submission" date="2020-06" db="EMBL/GenBank/DDBJ databases">
        <authorList>
            <consortium name="Plant Systems Biology data submission"/>
        </authorList>
    </citation>
    <scope>NUCLEOTIDE SEQUENCE</scope>
    <source>
        <strain evidence="1">D6</strain>
    </source>
</reference>
<name>A0A9N8EEV8_9STRA</name>
<dbReference type="SUPFAM" id="SSF52058">
    <property type="entry name" value="L domain-like"/>
    <property type="match status" value="1"/>
</dbReference>
<gene>
    <name evidence="1" type="ORF">SEMRO_991_G228740.1</name>
</gene>
<accession>A0A9N8EEV8</accession>
<dbReference type="InterPro" id="IPR001611">
    <property type="entry name" value="Leu-rich_rpt"/>
</dbReference>
<dbReference type="InterPro" id="IPR052595">
    <property type="entry name" value="LRRC69/RLP"/>
</dbReference>
<dbReference type="OrthoDB" id="205182at2759"/>
<dbReference type="PANTHER" id="PTHR48057">
    <property type="entry name" value="LEUCINE-RICH REPEAT SERINE/THREONINE-PROTEIN KINASE 1"/>
    <property type="match status" value="1"/>
</dbReference>
<dbReference type="InterPro" id="IPR032675">
    <property type="entry name" value="LRR_dom_sf"/>
</dbReference>
<evidence type="ECO:0000313" key="1">
    <source>
        <dbReference type="EMBL" id="CAB9519135.1"/>
    </source>
</evidence>
<comment type="caution">
    <text evidence="1">The sequence shown here is derived from an EMBL/GenBank/DDBJ whole genome shotgun (WGS) entry which is preliminary data.</text>
</comment>
<organism evidence="1 2">
    <name type="scientific">Seminavis robusta</name>
    <dbReference type="NCBI Taxonomy" id="568900"/>
    <lineage>
        <taxon>Eukaryota</taxon>
        <taxon>Sar</taxon>
        <taxon>Stramenopiles</taxon>
        <taxon>Ochrophyta</taxon>
        <taxon>Bacillariophyta</taxon>
        <taxon>Bacillariophyceae</taxon>
        <taxon>Bacillariophycidae</taxon>
        <taxon>Naviculales</taxon>
        <taxon>Naviculaceae</taxon>
        <taxon>Seminavis</taxon>
    </lineage>
</organism>
<keyword evidence="2" id="KW-1185">Reference proteome</keyword>
<proteinExistence type="predicted"/>
<dbReference type="EMBL" id="CAICTM010000989">
    <property type="protein sequence ID" value="CAB9519135.1"/>
    <property type="molecule type" value="Genomic_DNA"/>
</dbReference>
<dbReference type="Pfam" id="PF00560">
    <property type="entry name" value="LRR_1"/>
    <property type="match status" value="3"/>
</dbReference>
<dbReference type="Proteomes" id="UP001153069">
    <property type="component" value="Unassembled WGS sequence"/>
</dbReference>